<keyword evidence="1" id="KW-0812">Transmembrane</keyword>
<feature type="transmembrane region" description="Helical" evidence="1">
    <location>
        <begin position="236"/>
        <end position="258"/>
    </location>
</feature>
<feature type="transmembrane region" description="Helical" evidence="1">
    <location>
        <begin position="31"/>
        <end position="53"/>
    </location>
</feature>
<evidence type="ECO:0000313" key="5">
    <source>
        <dbReference type="Proteomes" id="UP000501107"/>
    </source>
</evidence>
<reference evidence="3 5" key="2">
    <citation type="submission" date="2020-05" db="EMBL/GenBank/DDBJ databases">
        <title>FDA dAtabase for Regulatory Grade micrObial Sequences (FDA-ARGOS): Supporting development and validation of Infectious Disease Dx tests.</title>
        <authorList>
            <person name="Nelson B."/>
            <person name="Plummer A."/>
            <person name="Tallon L."/>
            <person name="Sadzewicz L."/>
            <person name="Zhao X."/>
            <person name="Vavikolanu K."/>
            <person name="Mehta A."/>
            <person name="Aluvathingal J."/>
            <person name="Nadendla S."/>
            <person name="Myers T."/>
            <person name="Yan Y."/>
            <person name="Sichtig H."/>
        </authorList>
    </citation>
    <scope>NUCLEOTIDE SEQUENCE [LARGE SCALE GENOMIC DNA]</scope>
    <source>
        <strain evidence="3 5">FDAARGOS_795</strain>
    </source>
</reference>
<feature type="transmembrane region" description="Helical" evidence="1">
    <location>
        <begin position="279"/>
        <end position="305"/>
    </location>
</feature>
<name>A0A0B5NQM6_BACTU</name>
<proteinExistence type="predicted"/>
<feature type="transmembrane region" description="Helical" evidence="1">
    <location>
        <begin position="378"/>
        <end position="397"/>
    </location>
</feature>
<evidence type="ECO:0000313" key="3">
    <source>
        <dbReference type="EMBL" id="QKH24826.1"/>
    </source>
</evidence>
<dbReference type="EMBL" id="CP009335">
    <property type="protein sequence ID" value="AJG74423.1"/>
    <property type="molecule type" value="Genomic_DNA"/>
</dbReference>
<dbReference type="Proteomes" id="UP000031876">
    <property type="component" value="Chromosome"/>
</dbReference>
<dbReference type="EMBL" id="CP053980">
    <property type="protein sequence ID" value="QKH24826.1"/>
    <property type="molecule type" value="Genomic_DNA"/>
</dbReference>
<sequence>MELVYISVYLLVYLILLILLHLFSCKDKRVILIYNYLFFTIHAILALICYYFNILPNTPDATLFHETGKEIVAQLKSFNAVGNISMAESAEGARLYTYFIIVPIYLIFFEYAPLVVLLNLFILTLAIMLLARVAFTMYPKKGIQSVVYILAMLYPALTVYNLVLIRDAFAILGLAIFIYSLTNLYKRQFKFIYVLQMLLGIVLIIGLRPQNAPVTLFIIIIYFLRNKKIKVSYKAFSIGLLAGILLILSQSSYLRFLGSINPHYLSAYRRSQIAYLPDVYLPNLDYSSWIDVALNVPVLFFYYIFSPFPWVSGNYNHLLAVVDSIFCMGLIIFTIVGYCAGRSENKNIKRILMLFIVMSITAYSLVEVYFGGAVRHRIQQLILVIPFAANGLVYIYYKLFKVKG</sequence>
<feature type="transmembrane region" description="Helical" evidence="1">
    <location>
        <begin position="317"/>
        <end position="339"/>
    </location>
</feature>
<protein>
    <submittedName>
        <fullName evidence="2">Membrane protein</fullName>
    </submittedName>
</protein>
<reference evidence="2 4" key="1">
    <citation type="journal article" date="2015" name="Genome Announc.">
        <title>Complete genome sequences for 35 biothreat assay-relevant bacillus species.</title>
        <authorList>
            <person name="Johnson S.L."/>
            <person name="Daligault H.E."/>
            <person name="Davenport K.W."/>
            <person name="Jaissle J."/>
            <person name="Frey K.G."/>
            <person name="Ladner J.T."/>
            <person name="Broomall S.M."/>
            <person name="Bishop-Lilly K.A."/>
            <person name="Bruce D.C."/>
            <person name="Gibbons H.S."/>
            <person name="Coyne S.R."/>
            <person name="Lo C.C."/>
            <person name="Meincke L."/>
            <person name="Munk A.C."/>
            <person name="Koroleva G.I."/>
            <person name="Rosenzweig C.N."/>
            <person name="Palacios G.F."/>
            <person name="Redden C.L."/>
            <person name="Minogue T.D."/>
            <person name="Chain P.S."/>
        </authorList>
    </citation>
    <scope>NUCLEOTIDE SEQUENCE [LARGE SCALE GENOMIC DNA]</scope>
    <source>
        <strain evidence="2 4">HD1011</strain>
    </source>
</reference>
<dbReference type="Proteomes" id="UP000501107">
    <property type="component" value="Chromosome"/>
</dbReference>
<feature type="transmembrane region" description="Helical" evidence="1">
    <location>
        <begin position="351"/>
        <end position="372"/>
    </location>
</feature>
<organism evidence="3 5">
    <name type="scientific">Bacillus thuringiensis</name>
    <dbReference type="NCBI Taxonomy" id="1428"/>
    <lineage>
        <taxon>Bacteria</taxon>
        <taxon>Bacillati</taxon>
        <taxon>Bacillota</taxon>
        <taxon>Bacilli</taxon>
        <taxon>Bacillales</taxon>
        <taxon>Bacillaceae</taxon>
        <taxon>Bacillus</taxon>
        <taxon>Bacillus cereus group</taxon>
    </lineage>
</organism>
<accession>A0A0B5NQM6</accession>
<evidence type="ECO:0000313" key="2">
    <source>
        <dbReference type="EMBL" id="AJG74423.1"/>
    </source>
</evidence>
<feature type="transmembrane region" description="Helical" evidence="1">
    <location>
        <begin position="6"/>
        <end position="24"/>
    </location>
</feature>
<keyword evidence="1" id="KW-0472">Membrane</keyword>
<keyword evidence="1" id="KW-1133">Transmembrane helix</keyword>
<evidence type="ECO:0000256" key="1">
    <source>
        <dbReference type="SAM" id="Phobius"/>
    </source>
</evidence>
<dbReference type="KEGG" id="btw:BF38_998"/>
<evidence type="ECO:0000313" key="4">
    <source>
        <dbReference type="Proteomes" id="UP000031876"/>
    </source>
</evidence>
<feature type="transmembrane region" description="Helical" evidence="1">
    <location>
        <begin position="98"/>
        <end position="131"/>
    </location>
</feature>
<dbReference type="AlphaFoldDB" id="A0A0B5NQM6"/>
<dbReference type="RefSeq" id="WP_000424631.1">
    <property type="nucleotide sequence ID" value="NZ_CP009335.1"/>
</dbReference>
<feature type="transmembrane region" description="Helical" evidence="1">
    <location>
        <begin position="143"/>
        <end position="162"/>
    </location>
</feature>
<feature type="transmembrane region" description="Helical" evidence="1">
    <location>
        <begin position="168"/>
        <end position="185"/>
    </location>
</feature>
<gene>
    <name evidence="2" type="ORF">BF38_998</name>
    <name evidence="3" type="ORF">FOC89_12735</name>
</gene>
<feature type="transmembrane region" description="Helical" evidence="1">
    <location>
        <begin position="197"/>
        <end position="224"/>
    </location>
</feature>